<reference evidence="1 2" key="1">
    <citation type="journal article" date="2015" name="Nature">
        <title>rRNA introns, odd ribosomes, and small enigmatic genomes across a large radiation of phyla.</title>
        <authorList>
            <person name="Brown C.T."/>
            <person name="Hug L.A."/>
            <person name="Thomas B.C."/>
            <person name="Sharon I."/>
            <person name="Castelle C.J."/>
            <person name="Singh A."/>
            <person name="Wilkins M.J."/>
            <person name="Williams K.H."/>
            <person name="Banfield J.F."/>
        </authorList>
    </citation>
    <scope>NUCLEOTIDE SEQUENCE [LARGE SCALE GENOMIC DNA]</scope>
</reference>
<sequence length="226" mass="25549">MLPDQQPGFFPPDNRGHFLRPDFQYSFPVGEPREGMYQILQPILQKISPIAKPEIYDALMSDDPQELFDFLGISFTATAKKADIQKIKCVRDRYDGEIHVVPFVPQELVFTLMTAENFQQSIYVVGSAYARSIERSVEGKHEQVILDRQNPYSLYYFILPRVSESEISLTPYAQKHLDRGVSISSEDEGEFDAVGRVNIQTFDVVRGFMNASRASSGNLSGLPSIS</sequence>
<proteinExistence type="predicted"/>
<comment type="caution">
    <text evidence="1">The sequence shown here is derived from an EMBL/GenBank/DDBJ whole genome shotgun (WGS) entry which is preliminary data.</text>
</comment>
<name>A0A0G0W8Z8_9BACT</name>
<evidence type="ECO:0000313" key="1">
    <source>
        <dbReference type="EMBL" id="KKR71697.1"/>
    </source>
</evidence>
<dbReference type="Proteomes" id="UP000034664">
    <property type="component" value="Unassembled WGS sequence"/>
</dbReference>
<dbReference type="AlphaFoldDB" id="A0A0G0W8Z8"/>
<organism evidence="1 2">
    <name type="scientific">Candidatus Roizmanbacteria bacterium GW2011_GWB1_40_7</name>
    <dbReference type="NCBI Taxonomy" id="1618482"/>
    <lineage>
        <taxon>Bacteria</taxon>
        <taxon>Candidatus Roizmaniibacteriota</taxon>
    </lineage>
</organism>
<gene>
    <name evidence="1" type="ORF">UU14_C0021G0005</name>
</gene>
<evidence type="ECO:0000313" key="2">
    <source>
        <dbReference type="Proteomes" id="UP000034664"/>
    </source>
</evidence>
<protein>
    <submittedName>
        <fullName evidence="1">Uncharacterized protein</fullName>
    </submittedName>
</protein>
<accession>A0A0G0W8Z8</accession>
<dbReference type="EMBL" id="LBZM01000021">
    <property type="protein sequence ID" value="KKR71697.1"/>
    <property type="molecule type" value="Genomic_DNA"/>
</dbReference>